<keyword evidence="3" id="KW-0677">Repeat</keyword>
<feature type="region of interest" description="Disordered" evidence="6">
    <location>
        <begin position="199"/>
        <end position="223"/>
    </location>
</feature>
<feature type="domain" description="4Fe-4S ferredoxin-type" evidence="7">
    <location>
        <begin position="66"/>
        <end position="95"/>
    </location>
</feature>
<keyword evidence="2" id="KW-0479">Metal-binding</keyword>
<dbReference type="RefSeq" id="WP_317476745.1">
    <property type="nucleotide sequence ID" value="NZ_JARQTW010000007.1"/>
</dbReference>
<dbReference type="AlphaFoldDB" id="A0AAW6Q7T2"/>
<dbReference type="SUPFAM" id="SSF54862">
    <property type="entry name" value="4Fe-4S ferredoxins"/>
    <property type="match status" value="1"/>
</dbReference>
<organism evidence="8 9">
    <name type="scientific">Exercitatus varius</name>
    <dbReference type="NCBI Taxonomy" id="67857"/>
    <lineage>
        <taxon>Bacteria</taxon>
        <taxon>Pseudomonadati</taxon>
        <taxon>Pseudomonadota</taxon>
        <taxon>Gammaproteobacteria</taxon>
        <taxon>Pasteurellales</taxon>
        <taxon>Pasteurellaceae</taxon>
        <taxon>Exercitatus</taxon>
    </lineage>
</organism>
<protein>
    <submittedName>
        <fullName evidence="8">Formate hydrogenlyase complex iron-sulfur subunit</fullName>
    </submittedName>
</protein>
<evidence type="ECO:0000256" key="3">
    <source>
        <dbReference type="ARBA" id="ARBA00022737"/>
    </source>
</evidence>
<dbReference type="PROSITE" id="PS51379">
    <property type="entry name" value="4FE4S_FER_2"/>
    <property type="match status" value="2"/>
</dbReference>
<reference evidence="8" key="1">
    <citation type="submission" date="2023-03" db="EMBL/GenBank/DDBJ databases">
        <title>Classification of Bisgaard taxon 6 and taxon 10 as Exercitatus varius gen. nov., spec. nov.</title>
        <authorList>
            <person name="Christensen H."/>
        </authorList>
    </citation>
    <scope>NUCLEOTIDE SEQUENCE</scope>
    <source>
        <strain evidence="8">86116</strain>
    </source>
</reference>
<evidence type="ECO:0000256" key="2">
    <source>
        <dbReference type="ARBA" id="ARBA00022723"/>
    </source>
</evidence>
<dbReference type="PANTHER" id="PTHR10849">
    <property type="entry name" value="NADH DEHYDROGENASE UBIQUINONE IRON-SULFUR PROTEIN 8, MITOCHONDRIAL"/>
    <property type="match status" value="1"/>
</dbReference>
<dbReference type="PANTHER" id="PTHR10849:SF35">
    <property type="entry name" value="FORMATE HYDROGENLYASE SUBUNIT 6-RELATED"/>
    <property type="match status" value="1"/>
</dbReference>
<keyword evidence="5" id="KW-0411">Iron-sulfur</keyword>
<evidence type="ECO:0000259" key="7">
    <source>
        <dbReference type="PROSITE" id="PS51379"/>
    </source>
</evidence>
<dbReference type="InterPro" id="IPR017900">
    <property type="entry name" value="4Fe4S_Fe_S_CS"/>
</dbReference>
<evidence type="ECO:0000313" key="8">
    <source>
        <dbReference type="EMBL" id="MDG2949525.1"/>
    </source>
</evidence>
<dbReference type="GO" id="GO:0016020">
    <property type="term" value="C:membrane"/>
    <property type="evidence" value="ECO:0007669"/>
    <property type="project" value="InterPro"/>
</dbReference>
<evidence type="ECO:0000256" key="4">
    <source>
        <dbReference type="ARBA" id="ARBA00023004"/>
    </source>
</evidence>
<dbReference type="Pfam" id="PF12838">
    <property type="entry name" value="Fer4_7"/>
    <property type="match status" value="1"/>
</dbReference>
<sequence length="223" mass="25024">MFKLLKTVFKAGDSTTKYPFKPYEVDPDFRGKPELNSDQCIVCGACTIACPANALTLRTDPEKGERTWSLFLGRCIFCGRCEEVCPTKAIRLSQDFELSVKNKQDLFQETGFATAACQQCHRPFTSYKELNYAIELLKQQADDPAKLKDKLQVLHTCPDCKRQNSLTKTADMEAHMNLPLLAYQDKKTTLNLTALQPAEPSSMKSAVKNSNDFSNPSVNPIVR</sequence>
<dbReference type="GO" id="GO:0009060">
    <property type="term" value="P:aerobic respiration"/>
    <property type="evidence" value="ECO:0007669"/>
    <property type="project" value="TreeGrafter"/>
</dbReference>
<dbReference type="GO" id="GO:0003954">
    <property type="term" value="F:NADH dehydrogenase activity"/>
    <property type="evidence" value="ECO:0007669"/>
    <property type="project" value="TreeGrafter"/>
</dbReference>
<feature type="domain" description="4Fe-4S ferredoxin-type" evidence="7">
    <location>
        <begin position="31"/>
        <end position="60"/>
    </location>
</feature>
<evidence type="ECO:0000256" key="6">
    <source>
        <dbReference type="SAM" id="MobiDB-lite"/>
    </source>
</evidence>
<dbReference type="EMBL" id="JARQTW010000007">
    <property type="protein sequence ID" value="MDG2949525.1"/>
    <property type="molecule type" value="Genomic_DNA"/>
</dbReference>
<dbReference type="InterPro" id="IPR017896">
    <property type="entry name" value="4Fe4S_Fe-S-bd"/>
</dbReference>
<gene>
    <name evidence="8" type="ORF">P7M15_03135</name>
</gene>
<comment type="caution">
    <text evidence="8">The sequence shown here is derived from an EMBL/GenBank/DDBJ whole genome shotgun (WGS) entry which is preliminary data.</text>
</comment>
<feature type="compositionally biased region" description="Polar residues" evidence="6">
    <location>
        <begin position="202"/>
        <end position="223"/>
    </location>
</feature>
<dbReference type="GO" id="GO:0046872">
    <property type="term" value="F:metal ion binding"/>
    <property type="evidence" value="ECO:0007669"/>
    <property type="project" value="UniProtKB-KW"/>
</dbReference>
<dbReference type="InterPro" id="IPR010226">
    <property type="entry name" value="NADH_quinone_OxRdtase_chainI"/>
</dbReference>
<evidence type="ECO:0000256" key="1">
    <source>
        <dbReference type="ARBA" id="ARBA00022485"/>
    </source>
</evidence>
<evidence type="ECO:0000256" key="5">
    <source>
        <dbReference type="ARBA" id="ARBA00023014"/>
    </source>
</evidence>
<keyword evidence="4" id="KW-0408">Iron</keyword>
<accession>A0AAW6Q7T2</accession>
<proteinExistence type="predicted"/>
<dbReference type="Proteomes" id="UP001214976">
    <property type="component" value="Unassembled WGS sequence"/>
</dbReference>
<keyword evidence="1" id="KW-0004">4Fe-4S</keyword>
<dbReference type="GO" id="GO:0051539">
    <property type="term" value="F:4 iron, 4 sulfur cluster binding"/>
    <property type="evidence" value="ECO:0007669"/>
    <property type="project" value="UniProtKB-KW"/>
</dbReference>
<name>A0AAW6Q7T2_9PAST</name>
<dbReference type="NCBIfam" id="NF009053">
    <property type="entry name" value="PRK12387.1"/>
    <property type="match status" value="1"/>
</dbReference>
<evidence type="ECO:0000313" key="9">
    <source>
        <dbReference type="Proteomes" id="UP001214976"/>
    </source>
</evidence>
<dbReference type="Gene3D" id="3.30.70.3270">
    <property type="match status" value="1"/>
</dbReference>
<dbReference type="PROSITE" id="PS00198">
    <property type="entry name" value="4FE4S_FER_1"/>
    <property type="match status" value="2"/>
</dbReference>